<dbReference type="EnsemblMetazoa" id="GPAI002341-RA">
    <property type="protein sequence ID" value="GPAI002341-PA"/>
    <property type="gene ID" value="GPAI002341"/>
</dbReference>
<proteinExistence type="predicted"/>
<organism evidence="2 3">
    <name type="scientific">Glossina pallidipes</name>
    <name type="common">Tsetse fly</name>
    <dbReference type="NCBI Taxonomy" id="7398"/>
    <lineage>
        <taxon>Eukaryota</taxon>
        <taxon>Metazoa</taxon>
        <taxon>Ecdysozoa</taxon>
        <taxon>Arthropoda</taxon>
        <taxon>Hexapoda</taxon>
        <taxon>Insecta</taxon>
        <taxon>Pterygota</taxon>
        <taxon>Neoptera</taxon>
        <taxon>Endopterygota</taxon>
        <taxon>Diptera</taxon>
        <taxon>Brachycera</taxon>
        <taxon>Muscomorpha</taxon>
        <taxon>Hippoboscoidea</taxon>
        <taxon>Glossinidae</taxon>
        <taxon>Glossina</taxon>
    </lineage>
</organism>
<protein>
    <submittedName>
        <fullName evidence="2">Uncharacterized protein</fullName>
    </submittedName>
</protein>
<feature type="region of interest" description="Disordered" evidence="1">
    <location>
        <begin position="1"/>
        <end position="27"/>
    </location>
</feature>
<feature type="region of interest" description="Disordered" evidence="1">
    <location>
        <begin position="1734"/>
        <end position="1759"/>
    </location>
</feature>
<dbReference type="VEuPathDB" id="VectorBase:GPAI002341"/>
<feature type="compositionally biased region" description="Polar residues" evidence="1">
    <location>
        <begin position="546"/>
        <end position="571"/>
    </location>
</feature>
<feature type="compositionally biased region" description="Polar residues" evidence="1">
    <location>
        <begin position="1611"/>
        <end position="1626"/>
    </location>
</feature>
<feature type="region of interest" description="Disordered" evidence="1">
    <location>
        <begin position="1340"/>
        <end position="1388"/>
    </location>
</feature>
<feature type="compositionally biased region" description="Basic residues" evidence="1">
    <location>
        <begin position="1"/>
        <end position="16"/>
    </location>
</feature>
<evidence type="ECO:0000256" key="1">
    <source>
        <dbReference type="SAM" id="MobiDB-lite"/>
    </source>
</evidence>
<reference evidence="2" key="2">
    <citation type="submission" date="2020-05" db="UniProtKB">
        <authorList>
            <consortium name="EnsemblMetazoa"/>
        </authorList>
    </citation>
    <scope>IDENTIFICATION</scope>
    <source>
        <strain evidence="2">IAEA</strain>
    </source>
</reference>
<feature type="compositionally biased region" description="Basic and acidic residues" evidence="1">
    <location>
        <begin position="523"/>
        <end position="540"/>
    </location>
</feature>
<feature type="compositionally biased region" description="Gly residues" evidence="1">
    <location>
        <begin position="92"/>
        <end position="103"/>
    </location>
</feature>
<feature type="region of interest" description="Disordered" evidence="1">
    <location>
        <begin position="511"/>
        <end position="582"/>
    </location>
</feature>
<feature type="region of interest" description="Disordered" evidence="1">
    <location>
        <begin position="1264"/>
        <end position="1290"/>
    </location>
</feature>
<feature type="compositionally biased region" description="Polar residues" evidence="1">
    <location>
        <begin position="195"/>
        <end position="226"/>
    </location>
</feature>
<feature type="compositionally biased region" description="Polar residues" evidence="1">
    <location>
        <begin position="1266"/>
        <end position="1290"/>
    </location>
</feature>
<keyword evidence="3" id="KW-1185">Reference proteome</keyword>
<reference evidence="3" key="1">
    <citation type="submission" date="2014-03" db="EMBL/GenBank/DDBJ databases">
        <authorList>
            <person name="Aksoy S."/>
            <person name="Warren W."/>
            <person name="Wilson R.K."/>
        </authorList>
    </citation>
    <scope>NUCLEOTIDE SEQUENCE [LARGE SCALE GENOMIC DNA]</scope>
    <source>
        <strain evidence="3">IAEA</strain>
    </source>
</reference>
<dbReference type="Proteomes" id="UP000092445">
    <property type="component" value="Unassembled WGS sequence"/>
</dbReference>
<feature type="compositionally biased region" description="Polar residues" evidence="1">
    <location>
        <begin position="1379"/>
        <end position="1388"/>
    </location>
</feature>
<feature type="compositionally biased region" description="Low complexity" evidence="1">
    <location>
        <begin position="572"/>
        <end position="582"/>
    </location>
</feature>
<feature type="compositionally biased region" description="Basic and acidic residues" evidence="1">
    <location>
        <begin position="1156"/>
        <end position="1169"/>
    </location>
</feature>
<name>A0A1A9Z338_GLOPL</name>
<feature type="region of interest" description="Disordered" evidence="1">
    <location>
        <begin position="1156"/>
        <end position="1187"/>
    </location>
</feature>
<sequence length="1837" mass="206299">NIKTCQRRSRSKHRYTQQKQQQQQQRPLTLLHQQQLEQIKTEYLKQQHDVTIDRDTVLKINRLATRRNLHKREHSWPPTASGDSYSDYGNESDGGGCGSGGSHHVGSRTSGLEQQHAQQHVRSSSHDNAIQFDKSVCRRHGIDAIREKFNSPTRIIEPTIGELRLLRQRQQKPNDRTQAVFAQKQTPRKSDRNKSTNMTATNNIRKTNPETTRNTSLKKADTSSLQAMEKDDGKSTSRNGIQEMEYTTTLPIEKGFSAPETKAADLDIGLVEPKRQYFEGLACSKRWHSFDNVSIAPGEITKQEKLIKRVPTSAHKRQSYSLERGRNAKFNKQWHLPPQKPRVTISDGDHFSSKLQRRATQLATEIKISYDLDADEHNIQVMTRNQPDSGFLEDEMEGLPLPPTPEMKTKHIIPTNAEQRSDNNSVKSTFHELSLKASEDVKDAITPQIYDDSCIYLRSIDLQDNTLAYIPAAITIVPSPTEEIMQHWREPNKLKANIKDSVENENLMSLAEQKSAKATPEATKQRNDKLHSDSKAEEPKTYVTRLPSTPTGIQLTRQTSSNNKSKGKSQLNNNSNCNDNKQNMITTMTSTLASKPTTMIPQETVTGATHSFQTEIEQQQQLTKKHNIQKDVSTQQESTGVYYTDGDYLYGPFRSSSASSLADISVRPLCVTKGDESSQMDLNVTQEKTDAETNHHKQDNKNEIATLAAKYEHIQQSITEHLKQIDSYIENAKIALKSSTSQALQPRDIALWPHKANVDTIGREKQNIESPLKEVLRKLSYIMTEVQPHHTSSRNEEECSYMKNMPTENLPVVDQVLMDLGKLATHLRTYETTDDITSIKAILQQLQAKHCLTSAKSLHMHCNVEPPPAAAQHAATTNEEILDKAIKEMSNQMRLDDKNLTQGNNCRKTQTQTLNKQLSNQSSSSAQHVISVARSVTPVPPPPPPPFPLVSNVIHLNKRKPENVCDVVASYEQLSATGKIITPDTLAQPIASLASTNQQQSHLRELEQHQQHLHQRSQRDVLQLTPKEDRKNLVSGFIATRRHQQQLVDQVIDTVDKAAASENMPASEVNVNEHSTTSTISPESVTISSATLNEKDVAITQKCIISDSTNAQTLPIEKNTKGRHIINDSANDIMSDEQFPNDNDKHSSHTINYLKDHESKSESQQENKSKLTFHPSQPGADTDSDKQVETYKVSYEVRSPYVTRRQISWEDIKMQQASNTATITAHIPHSDNETQMTSPHKTNPKYSILMTEKNKKNPETVFASEPTVSTTSSHVKMQSTMPLKPRTQSKQECSDMVITKEQQSPTLLHKYTATLIEPHVPMRAAPRYGMNANENLKESMARTSSISPMRSDSPKYDYGSSAEIGRESVSKPSAPHFQPRTSSRATSPFNLSAINNVNNLVSSVRSKENDLAKAPKESVSICSISPVDSNSPARSTTPLNLSRENIKKKEETLGKYITSPAQSRFSPSVTFPIRIDIVETPVLMLKKTPQYNDNYYGSDVDDDSAKPYSPIRKYPQPLIEPRVPTRAASPFGLNVIETTRKERTPSPARATAKNWHNHAERTDNIKLTYVPQVTGHNVGLLVRTTIETSPSTPAAHYRKQHETKTAVTLIDNSKNPCSPHSCPSNMEKSHHKKSNIDIDRVGADGDAYNDLQNINAVGTSRRGNKRNCDIRVTLTSPTLPSITYQHYKRALERKLSLTSATTTQEIPAEMNDSFANSTAATANTCDASIREMIASAQQQQQQQQQHQKHHANELSSPLPTVINRSFDNVSPRPYISIEGMYVYVYFTLIACTRKCVPSVTRCLSNFTSSFIKFYCNENDDICKRTQQIPSVNERIDA</sequence>
<feature type="region of interest" description="Disordered" evidence="1">
    <location>
        <begin position="167"/>
        <end position="242"/>
    </location>
</feature>
<feature type="compositionally biased region" description="Polar residues" evidence="1">
    <location>
        <begin position="112"/>
        <end position="128"/>
    </location>
</feature>
<feature type="compositionally biased region" description="Low complexity" evidence="1">
    <location>
        <begin position="17"/>
        <end position="27"/>
    </location>
</feature>
<evidence type="ECO:0000313" key="3">
    <source>
        <dbReference type="Proteomes" id="UP000092445"/>
    </source>
</evidence>
<evidence type="ECO:0000313" key="2">
    <source>
        <dbReference type="EnsemblMetazoa" id="GPAI002341-PA"/>
    </source>
</evidence>
<feature type="region of interest" description="Disordered" evidence="1">
    <location>
        <begin position="1611"/>
        <end position="1632"/>
    </location>
</feature>
<feature type="region of interest" description="Disordered" evidence="1">
    <location>
        <begin position="69"/>
        <end position="129"/>
    </location>
</feature>
<feature type="compositionally biased region" description="Polar residues" evidence="1">
    <location>
        <begin position="1341"/>
        <end position="1350"/>
    </location>
</feature>
<accession>A0A1A9Z338</accession>